<dbReference type="EMBL" id="MT143609">
    <property type="protein sequence ID" value="QJA98800.1"/>
    <property type="molecule type" value="Genomic_DNA"/>
</dbReference>
<reference evidence="2" key="1">
    <citation type="submission" date="2020-03" db="EMBL/GenBank/DDBJ databases">
        <title>The deep terrestrial virosphere.</title>
        <authorList>
            <person name="Holmfeldt K."/>
            <person name="Nilsson E."/>
            <person name="Simone D."/>
            <person name="Lopez-Fernandez M."/>
            <person name="Wu X."/>
            <person name="de Brujin I."/>
            <person name="Lundin D."/>
            <person name="Andersson A."/>
            <person name="Bertilsson S."/>
            <person name="Dopson M."/>
        </authorList>
    </citation>
    <scope>NUCLEOTIDE SEQUENCE</scope>
    <source>
        <strain evidence="2">MM171A01522</strain>
    </source>
</reference>
<gene>
    <name evidence="2" type="ORF">MM171A01522_0003</name>
</gene>
<dbReference type="AlphaFoldDB" id="A0A6M3LU20"/>
<proteinExistence type="predicted"/>
<name>A0A6M3LU20_9ZZZZ</name>
<feature type="coiled-coil region" evidence="1">
    <location>
        <begin position="37"/>
        <end position="103"/>
    </location>
</feature>
<protein>
    <submittedName>
        <fullName evidence="2">Uncharacterized protein</fullName>
    </submittedName>
</protein>
<evidence type="ECO:0000313" key="2">
    <source>
        <dbReference type="EMBL" id="QJA98800.1"/>
    </source>
</evidence>
<sequence length="142" mass="16017">MMIMMDNKQVIVVALIATLIGGIIGGVFVQHQSAVEINELKVELEEATDACRHYGERVAELEDAIEVIVMERTTYVELSFAEIQRLRVELNATKQLLSKLNQTAPPPIFRTLHWHTVNPKDVRHRNAVYLINISNGYSTDCG</sequence>
<accession>A0A6M3LU20</accession>
<evidence type="ECO:0000256" key="1">
    <source>
        <dbReference type="SAM" id="Coils"/>
    </source>
</evidence>
<keyword evidence="1" id="KW-0175">Coiled coil</keyword>
<organism evidence="2">
    <name type="scientific">viral metagenome</name>
    <dbReference type="NCBI Taxonomy" id="1070528"/>
    <lineage>
        <taxon>unclassified sequences</taxon>
        <taxon>metagenomes</taxon>
        <taxon>organismal metagenomes</taxon>
    </lineage>
</organism>